<dbReference type="AlphaFoldDB" id="R8VYX1"/>
<comment type="caution">
    <text evidence="1">The sequence shown here is derived from an EMBL/GenBank/DDBJ whole genome shotgun (WGS) entry which is preliminary data.</text>
</comment>
<reference evidence="1 2" key="1">
    <citation type="submission" date="2013-01" db="EMBL/GenBank/DDBJ databases">
        <title>The Genome Sequence of Butyricicoccus pullicaecorum 1.2.</title>
        <authorList>
            <consortium name="The Broad Institute Genome Sequencing Platform"/>
            <person name="Earl A."/>
            <person name="Ward D."/>
            <person name="Feldgarden M."/>
            <person name="Gevers D."/>
            <person name="Van Immerseel F."/>
            <person name="Eeckhaut V."/>
            <person name="Walker B."/>
            <person name="Young S.K."/>
            <person name="Zeng Q."/>
            <person name="Gargeya S."/>
            <person name="Fitzgerald M."/>
            <person name="Haas B."/>
            <person name="Abouelleil A."/>
            <person name="Alvarado L."/>
            <person name="Arachchi H.M."/>
            <person name="Berlin A.M."/>
            <person name="Chapman S.B."/>
            <person name="Dewar J."/>
            <person name="Goldberg J."/>
            <person name="Griggs A."/>
            <person name="Gujja S."/>
            <person name="Hansen M."/>
            <person name="Howarth C."/>
            <person name="Imamovic A."/>
            <person name="Larimer J."/>
            <person name="McCowan C."/>
            <person name="Murphy C."/>
            <person name="Neiman D."/>
            <person name="Pearson M."/>
            <person name="Priest M."/>
            <person name="Roberts A."/>
            <person name="Saif S."/>
            <person name="Shea T."/>
            <person name="Sisk P."/>
            <person name="Sykes S."/>
            <person name="Wortman J."/>
            <person name="Nusbaum C."/>
            <person name="Birren B."/>
        </authorList>
    </citation>
    <scope>NUCLEOTIDE SEQUENCE [LARGE SCALE GENOMIC DNA]</scope>
    <source>
        <strain evidence="1 2">1.2</strain>
    </source>
</reference>
<evidence type="ECO:0000313" key="2">
    <source>
        <dbReference type="Proteomes" id="UP000013981"/>
    </source>
</evidence>
<sequence>MRIKEFFQGLTASNELYLSSLTIGHQSPMSRRTAGKSHK</sequence>
<organism evidence="1 2">
    <name type="scientific">Butyricicoccus pullicaecorum 1.2</name>
    <dbReference type="NCBI Taxonomy" id="1203606"/>
    <lineage>
        <taxon>Bacteria</taxon>
        <taxon>Bacillati</taxon>
        <taxon>Bacillota</taxon>
        <taxon>Clostridia</taxon>
        <taxon>Eubacteriales</taxon>
        <taxon>Butyricicoccaceae</taxon>
        <taxon>Butyricicoccus</taxon>
    </lineage>
</organism>
<dbReference type="HOGENOM" id="CLU_3306280_0_0_9"/>
<name>R8VYX1_9FIRM</name>
<dbReference type="EMBL" id="AQOB01000004">
    <property type="protein sequence ID" value="EOQ37900.1"/>
    <property type="molecule type" value="Genomic_DNA"/>
</dbReference>
<dbReference type="PATRIC" id="fig|1203606.4.peg.891"/>
<protein>
    <submittedName>
        <fullName evidence="1">Uncharacterized protein</fullName>
    </submittedName>
</protein>
<keyword evidence="2" id="KW-1185">Reference proteome</keyword>
<evidence type="ECO:0000313" key="1">
    <source>
        <dbReference type="EMBL" id="EOQ37900.1"/>
    </source>
</evidence>
<dbReference type="Proteomes" id="UP000013981">
    <property type="component" value="Unassembled WGS sequence"/>
</dbReference>
<gene>
    <name evidence="1" type="ORF">HMPREF1526_00924</name>
</gene>
<accession>R8VYX1</accession>
<proteinExistence type="predicted"/>